<feature type="compositionally biased region" description="Basic and acidic residues" evidence="1">
    <location>
        <begin position="428"/>
        <end position="444"/>
    </location>
</feature>
<dbReference type="Proteomes" id="UP000054561">
    <property type="component" value="Unassembled WGS sequence"/>
</dbReference>
<dbReference type="VEuPathDB" id="PlasmoDB:AK88_03023"/>
<evidence type="ECO:0000256" key="1">
    <source>
        <dbReference type="SAM" id="MobiDB-lite"/>
    </source>
</evidence>
<sequence length="1347" mass="156586">MQIGCRGASAGARQALRIHRQKQKPGAINEYREKLQALSKHEKVVRIDLNGKEKKTCKYFFDKDKYVYVKSRAQIERFDRGAGRPIGEASAKPVATSLQSSPNTAHAATVSTTAAIPTAMERKVRKDEKALRDTYDLSQEEMLYMKFVQKIKMKNMYSLLNNIRKNKYISKKQRDVILSCIYKYLSHNCYLMSKKEFFFFLYIFPQQLKYASKTVHYLKSLLDKDQMTLTQCLRLVSEINLYHVNYHLRGHYVRFLIRNAHKITLPQIMNLLSKGSYLFAITPDFKSEEQLLDDVLKKKLINIVKDTQKVPLDGDIKWDYLNYMEWCAGRNNIYLNLFLNDLSLHLHRKIFFNNVEVLKQNQDYEYLQRILTLGRYNLCINHLNILALSRDGDSFLTRGKTTKVKVFPSYITEQGRGRTKWGGVRGGEPQEEHQVGEQAGRDGQVKQPSNHAHVDAPPPHDHPVATNELVSTAAQESNTLKEMKMAFSFSTPFEKLKNNQYDHLKHLYHINTKVSDKNVKVLLKFFRMLYHHNSSSSHVENLLCRNNLSKIVSDLRKAWGKNTPMGRGHMCKTYYGEDSPLWRLTRWWTSNHVMSTPDKQVPFLHNLFEHIHGETPRRRELPVQEKPLLSCKNAQLEQQTVLLPYEEIKGAMKKDNHEDNPSNVCHLSTNSPPAENHSLPFQAKDAISRIVNNVYFNAQYNKKYFHKSQLNCLAKSLLYISHSFVEYVQMGGDLSREEVDPRRKKNKLLNQVEKTFYEIFTYVMKNMYLIKLSNWFHIFVAIQKFGGAPWGRGEATGPTSKTGEPSEEDTLPLDRMQNLLQIVHTVRAYRYQEVRAIVQDRDTRRALQIDESPIRDNELPGGDTTNYDTLHKIILSKFRIHDKGVITKDKEPPLVTQGTHNVVKTTETPSPSAVKYTYETDSTLPAITLQCGANYLLTMLSNYLDGTPFQTKRFLIILYHLNRSRLKGASVQAHLETTLQKDHERFRNRYFYMHTGCGGNKPLLNKSLVAKVRAAYLTLKGGRSPTSKRVASCPGSPGWRTFPVHPNSDNHTHDVYTQMEKLLIRNKHDFTLDDMITFIATYSLNGLYHSTVYFSISKWLLQHDIASLPDEMKIFLLILFGQCTHVYKPLYFHLLHLVSQIEVIKEETALPLLCSLIHMLIHYDRHTRKVKLKHVRYVERKFGKIHWPYFFPIELFLWRSAHEMASRRIRTLERDSISDKWKGREGNGTRANRTCEKINSTQLILNLEFDLLKLKNYLKDILPQMVLQLEKRSVGGEDHLVNTTHGVMSPPPPADLYPLNEEATRQQVLQNCKNFLSYHFVKKNFLVSRRSLYYEILVQLFKKVEQQ</sequence>
<dbReference type="OrthoDB" id="392635at2759"/>
<protein>
    <submittedName>
        <fullName evidence="2">Uncharacterized protein</fullName>
    </submittedName>
</protein>
<dbReference type="EMBL" id="KQ001676">
    <property type="protein sequence ID" value="KJP87343.1"/>
    <property type="molecule type" value="Genomic_DNA"/>
</dbReference>
<keyword evidence="3" id="KW-1185">Reference proteome</keyword>
<name>A0A0D9QK57_PLAFR</name>
<organism evidence="2 3">
    <name type="scientific">Plasmodium fragile</name>
    <dbReference type="NCBI Taxonomy" id="5857"/>
    <lineage>
        <taxon>Eukaryota</taxon>
        <taxon>Sar</taxon>
        <taxon>Alveolata</taxon>
        <taxon>Apicomplexa</taxon>
        <taxon>Aconoidasida</taxon>
        <taxon>Haemosporida</taxon>
        <taxon>Plasmodiidae</taxon>
        <taxon>Plasmodium</taxon>
        <taxon>Plasmodium (Plasmodium)</taxon>
    </lineage>
</organism>
<feature type="compositionally biased region" description="Basic and acidic residues" evidence="1">
    <location>
        <begin position="452"/>
        <end position="463"/>
    </location>
</feature>
<feature type="region of interest" description="Disordered" evidence="1">
    <location>
        <begin position="416"/>
        <end position="465"/>
    </location>
</feature>
<evidence type="ECO:0000313" key="3">
    <source>
        <dbReference type="Proteomes" id="UP000054561"/>
    </source>
</evidence>
<evidence type="ECO:0000313" key="2">
    <source>
        <dbReference type="EMBL" id="KJP87343.1"/>
    </source>
</evidence>
<dbReference type="RefSeq" id="XP_012336069.1">
    <property type="nucleotide sequence ID" value="XM_012480646.1"/>
</dbReference>
<gene>
    <name evidence="2" type="ORF">AK88_03023</name>
</gene>
<dbReference type="OMA" id="FYEIFTY"/>
<dbReference type="GeneID" id="24268337"/>
<reference evidence="2 3" key="1">
    <citation type="submission" date="2014-03" db="EMBL/GenBank/DDBJ databases">
        <title>The Genome Sequence of Plasmodium fragile nilgiri.</title>
        <authorList>
            <consortium name="The Broad Institute Genomics Platform"/>
            <consortium name="The Broad Institute Genome Sequencing Center for Infectious Disease"/>
            <person name="Neafsey D."/>
            <person name="Duraisingh M."/>
            <person name="Young S.K."/>
            <person name="Zeng Q."/>
            <person name="Gargeya S."/>
            <person name="Abouelleil A."/>
            <person name="Alvarado L."/>
            <person name="Chapman S.B."/>
            <person name="Gainer-Dewar J."/>
            <person name="Goldberg J."/>
            <person name="Griggs A."/>
            <person name="Gujja S."/>
            <person name="Hansen M."/>
            <person name="Howarth C."/>
            <person name="Imamovic A."/>
            <person name="Larimer J."/>
            <person name="Pearson M."/>
            <person name="Poon T.W."/>
            <person name="Priest M."/>
            <person name="Roberts A."/>
            <person name="Saif S."/>
            <person name="Shea T."/>
            <person name="Sykes S."/>
            <person name="Wortman J."/>
            <person name="Nusbaum C."/>
            <person name="Birren B."/>
        </authorList>
    </citation>
    <scope>NUCLEOTIDE SEQUENCE [LARGE SCALE GENOMIC DNA]</scope>
    <source>
        <strain evidence="3">nilgiri</strain>
    </source>
</reference>
<proteinExistence type="predicted"/>
<accession>A0A0D9QK57</accession>